<dbReference type="EMBL" id="AYYP01000071">
    <property type="protein sequence ID" value="KRM63078.1"/>
    <property type="molecule type" value="Genomic_DNA"/>
</dbReference>
<feature type="transmembrane region" description="Helical" evidence="2">
    <location>
        <begin position="16"/>
        <end position="35"/>
    </location>
</feature>
<dbReference type="Gene3D" id="3.40.10.10">
    <property type="entry name" value="DNA Methylphosphotriester Repair Domain"/>
    <property type="match status" value="1"/>
</dbReference>
<dbReference type="OrthoDB" id="2292214at2"/>
<evidence type="ECO:0000256" key="2">
    <source>
        <dbReference type="SAM" id="Phobius"/>
    </source>
</evidence>
<accession>A0A0R2AH32</accession>
<dbReference type="InterPro" id="IPR035451">
    <property type="entry name" value="Ada-like_dom_sf"/>
</dbReference>
<reference evidence="3 4" key="1">
    <citation type="journal article" date="2015" name="Genome Announc.">
        <title>Expanding the biotechnology potential of lactobacilli through comparative genomics of 213 strains and associated genera.</title>
        <authorList>
            <person name="Sun Z."/>
            <person name="Harris H.M."/>
            <person name="McCann A."/>
            <person name="Guo C."/>
            <person name="Argimon S."/>
            <person name="Zhang W."/>
            <person name="Yang X."/>
            <person name="Jeffery I.B."/>
            <person name="Cooney J.C."/>
            <person name="Kagawa T.F."/>
            <person name="Liu W."/>
            <person name="Song Y."/>
            <person name="Salvetti E."/>
            <person name="Wrobel A."/>
            <person name="Rasinkangas P."/>
            <person name="Parkhill J."/>
            <person name="Rea M.C."/>
            <person name="O'Sullivan O."/>
            <person name="Ritari J."/>
            <person name="Douillard F.P."/>
            <person name="Paul Ross R."/>
            <person name="Yang R."/>
            <person name="Briner A.E."/>
            <person name="Felis G.E."/>
            <person name="de Vos W.M."/>
            <person name="Barrangou R."/>
            <person name="Klaenhammer T.R."/>
            <person name="Caufield P.W."/>
            <person name="Cui Y."/>
            <person name="Zhang H."/>
            <person name="O'Toole P.W."/>
        </authorList>
    </citation>
    <scope>NUCLEOTIDE SEQUENCE [LARGE SCALE GENOMIC DNA]</scope>
    <source>
        <strain evidence="3 4">DSM 20509</strain>
    </source>
</reference>
<proteinExistence type="predicted"/>
<keyword evidence="2" id="KW-0812">Transmembrane</keyword>
<dbReference type="AlphaFoldDB" id="A0A0R2AH32"/>
<organism evidence="3 4">
    <name type="scientific">Ligilactobacillus agilis DSM 20509</name>
    <dbReference type="NCBI Taxonomy" id="1423718"/>
    <lineage>
        <taxon>Bacteria</taxon>
        <taxon>Bacillati</taxon>
        <taxon>Bacillota</taxon>
        <taxon>Bacilli</taxon>
        <taxon>Lactobacillales</taxon>
        <taxon>Lactobacillaceae</taxon>
        <taxon>Ligilactobacillus</taxon>
    </lineage>
</organism>
<sequence length="353" mass="37334">MEKYLEKLKRLFKERPYLVSVIGFILIGLILMSVIKIAIFFAVYTLLSIVIIALLGKLGVLKKVKIQRLIFPAKLGTIALVIFLIIGAGSDLNNSKETKSSSQETAQVQADVSKVSGKKLGNHHYEVVTDASRIAVISGIAHHTKYVYFDVDGGPSKVKVSKKGKFESEIELDKKTPKAGLRIYTNKQLTGKSLLVTIKSKYYAKEVVAIKEAKEASSRLKASESAAKRASEESSSLAASSSRAASESMSVSSSIAASESIAAASESESFASSASAAAASSSAAVAAQNTGVGNGGGQHGDMDTDSAGVIVGNANSHIYHVPGQANYRMNSANAVYFNTEADAQAAGYRKALR</sequence>
<dbReference type="PATRIC" id="fig|1423718.3.peg.1114"/>
<keyword evidence="2" id="KW-0472">Membrane</keyword>
<gene>
    <name evidence="3" type="ORF">FC14_GL001064</name>
</gene>
<feature type="transmembrane region" description="Helical" evidence="2">
    <location>
        <begin position="69"/>
        <end position="89"/>
    </location>
</feature>
<dbReference type="SUPFAM" id="SSF57884">
    <property type="entry name" value="Ada DNA repair protein, N-terminal domain (N-Ada 10)"/>
    <property type="match status" value="1"/>
</dbReference>
<feature type="compositionally biased region" description="Low complexity" evidence="1">
    <location>
        <begin position="233"/>
        <end position="243"/>
    </location>
</feature>
<keyword evidence="2" id="KW-1133">Transmembrane helix</keyword>
<evidence type="ECO:0000313" key="3">
    <source>
        <dbReference type="EMBL" id="KRM63078.1"/>
    </source>
</evidence>
<evidence type="ECO:0008006" key="5">
    <source>
        <dbReference type="Google" id="ProtNLM"/>
    </source>
</evidence>
<evidence type="ECO:0000256" key="1">
    <source>
        <dbReference type="SAM" id="MobiDB-lite"/>
    </source>
</evidence>
<protein>
    <recommendedName>
        <fullName evidence="5">DNA-entry nuclease</fullName>
    </recommendedName>
</protein>
<feature type="region of interest" description="Disordered" evidence="1">
    <location>
        <begin position="220"/>
        <end position="243"/>
    </location>
</feature>
<feature type="transmembrane region" description="Helical" evidence="2">
    <location>
        <begin position="41"/>
        <end position="60"/>
    </location>
</feature>
<comment type="caution">
    <text evidence="3">The sequence shown here is derived from an EMBL/GenBank/DDBJ whole genome shotgun (WGS) entry which is preliminary data.</text>
</comment>
<keyword evidence="4" id="KW-1185">Reference proteome</keyword>
<evidence type="ECO:0000313" key="4">
    <source>
        <dbReference type="Proteomes" id="UP000051008"/>
    </source>
</evidence>
<dbReference type="RefSeq" id="WP_056977631.1">
    <property type="nucleotide sequence ID" value="NZ_AYYP01000071.1"/>
</dbReference>
<dbReference type="Proteomes" id="UP000051008">
    <property type="component" value="Unassembled WGS sequence"/>
</dbReference>
<name>A0A0R2AH32_9LACO</name>
<feature type="compositionally biased region" description="Basic and acidic residues" evidence="1">
    <location>
        <begin position="220"/>
        <end position="232"/>
    </location>
</feature>